<name>A0A8J8K7K9_9FLAO</name>
<dbReference type="EMBL" id="JABSNO010000003">
    <property type="protein sequence ID" value="NRS91591.1"/>
    <property type="molecule type" value="Genomic_DNA"/>
</dbReference>
<comment type="caution">
    <text evidence="2">The sequence shown here is derived from an EMBL/GenBank/DDBJ whole genome shotgun (WGS) entry which is preliminary data.</text>
</comment>
<evidence type="ECO:0000313" key="3">
    <source>
        <dbReference type="Proteomes" id="UP000610746"/>
    </source>
</evidence>
<feature type="coiled-coil region" evidence="1">
    <location>
        <begin position="132"/>
        <end position="173"/>
    </location>
</feature>
<protein>
    <submittedName>
        <fullName evidence="2">Gas vesicle protein</fullName>
    </submittedName>
</protein>
<dbReference type="RefSeq" id="WP_173778213.1">
    <property type="nucleotide sequence ID" value="NZ_JABSNO010000003.1"/>
</dbReference>
<sequence>MNNISGQNMSKSAKHIRISEYTHTRLLRAKKDFKFSSIDDVIAYLFDAKKDILSNNQTVEFKEKYILNIEENIYKRLESTHKRLGQFEKSYFRKIIDSSNILEQFNQNVLKIVNGDIDKTASDQSDYYKEKFKEFKENIRMAENKAYAAEKEVRDLKQKIERIKNEFKLNNRMYIKSYDASFKPEIFEQIFK</sequence>
<evidence type="ECO:0000256" key="1">
    <source>
        <dbReference type="SAM" id="Coils"/>
    </source>
</evidence>
<proteinExistence type="predicted"/>
<organism evidence="2 3">
    <name type="scientific">Frigoriflavimonas asaccharolytica</name>
    <dbReference type="NCBI Taxonomy" id="2735899"/>
    <lineage>
        <taxon>Bacteria</taxon>
        <taxon>Pseudomonadati</taxon>
        <taxon>Bacteroidota</taxon>
        <taxon>Flavobacteriia</taxon>
        <taxon>Flavobacteriales</taxon>
        <taxon>Weeksellaceae</taxon>
        <taxon>Frigoriflavimonas</taxon>
    </lineage>
</organism>
<keyword evidence="3" id="KW-1185">Reference proteome</keyword>
<dbReference type="Proteomes" id="UP000610746">
    <property type="component" value="Unassembled WGS sequence"/>
</dbReference>
<dbReference type="AlphaFoldDB" id="A0A8J8K7K9"/>
<reference evidence="2" key="1">
    <citation type="submission" date="2020-05" db="EMBL/GenBank/DDBJ databases">
        <title>Genomic Encyclopedia of Type Strains, Phase IV (KMG-V): Genome sequencing to study the core and pangenomes of soil and plant-associated prokaryotes.</title>
        <authorList>
            <person name="Whitman W."/>
        </authorList>
    </citation>
    <scope>NUCLEOTIDE SEQUENCE</scope>
    <source>
        <strain evidence="2">16F</strain>
    </source>
</reference>
<keyword evidence="1" id="KW-0175">Coiled coil</keyword>
<gene>
    <name evidence="2" type="ORF">HNQ03_000658</name>
</gene>
<accession>A0A8J8K7K9</accession>
<evidence type="ECO:0000313" key="2">
    <source>
        <dbReference type="EMBL" id="NRS91591.1"/>
    </source>
</evidence>